<accession>A0ABR7TTV3</accession>
<dbReference type="EMBL" id="JACVFC010000004">
    <property type="protein sequence ID" value="MBC9933857.1"/>
    <property type="molecule type" value="Genomic_DNA"/>
</dbReference>
<protein>
    <recommendedName>
        <fullName evidence="3">Lipoprotein</fullName>
    </recommendedName>
</protein>
<sequence length="241" mass="27664">MPLRLLLFIYILAAGCRYQPVNILTNDKRILIDSSLPVDKAKFYNNDDYTTAFPVYYIGPATDRIVLPSRPLPHFRQTGDRDFYRDSTWTHTDSAHLQIMVDAAFRISNTARYYHYEQIDDQPQMVLDSIVSYKAIPVFLYNRGSGIFSIGIFGALTGITLQVRNEKGKWQDIALPAKYYCSTGASMQVLQSGEMAVAKLFLLQGDYPTEARLKFRQFRDSIYSNVFPFTISKQQLKRPVL</sequence>
<evidence type="ECO:0008006" key="3">
    <source>
        <dbReference type="Google" id="ProtNLM"/>
    </source>
</evidence>
<dbReference type="PROSITE" id="PS51257">
    <property type="entry name" value="PROKAR_LIPOPROTEIN"/>
    <property type="match status" value="1"/>
</dbReference>
<dbReference type="Proteomes" id="UP000659124">
    <property type="component" value="Unassembled WGS sequence"/>
</dbReference>
<proteinExistence type="predicted"/>
<reference evidence="1 2" key="1">
    <citation type="submission" date="2020-09" db="EMBL/GenBank/DDBJ databases">
        <title>Genome sequences of type strains of Chitinophaga qingshengii and Chitinophaga varians.</title>
        <authorList>
            <person name="Kittiwongwattana C."/>
        </authorList>
    </citation>
    <scope>NUCLEOTIDE SEQUENCE [LARGE SCALE GENOMIC DNA]</scope>
    <source>
        <strain evidence="1 2">JCM 30026</strain>
    </source>
</reference>
<evidence type="ECO:0000313" key="2">
    <source>
        <dbReference type="Proteomes" id="UP000659124"/>
    </source>
</evidence>
<dbReference type="RefSeq" id="WP_188090970.1">
    <property type="nucleotide sequence ID" value="NZ_JACVFC010000004.1"/>
</dbReference>
<organism evidence="1 2">
    <name type="scientific">Chitinophaga qingshengii</name>
    <dbReference type="NCBI Taxonomy" id="1569794"/>
    <lineage>
        <taxon>Bacteria</taxon>
        <taxon>Pseudomonadati</taxon>
        <taxon>Bacteroidota</taxon>
        <taxon>Chitinophagia</taxon>
        <taxon>Chitinophagales</taxon>
        <taxon>Chitinophagaceae</taxon>
        <taxon>Chitinophaga</taxon>
    </lineage>
</organism>
<keyword evidence="2" id="KW-1185">Reference proteome</keyword>
<evidence type="ECO:0000313" key="1">
    <source>
        <dbReference type="EMBL" id="MBC9933857.1"/>
    </source>
</evidence>
<comment type="caution">
    <text evidence="1">The sequence shown here is derived from an EMBL/GenBank/DDBJ whole genome shotgun (WGS) entry which is preliminary data.</text>
</comment>
<name>A0ABR7TTV3_9BACT</name>
<gene>
    <name evidence="1" type="ORF">ICL07_25930</name>
</gene>